<dbReference type="GO" id="GO:0016887">
    <property type="term" value="F:ATP hydrolysis activity"/>
    <property type="evidence" value="ECO:0007669"/>
    <property type="project" value="InterPro"/>
</dbReference>
<dbReference type="AlphaFoldDB" id="A0A897MSE3"/>
<dbReference type="InterPro" id="IPR001482">
    <property type="entry name" value="T2SS/T4SS_dom"/>
</dbReference>
<keyword evidence="5" id="KW-1185">Reference proteome</keyword>
<dbReference type="Pfam" id="PF00437">
    <property type="entry name" value="T2SSE"/>
    <property type="match status" value="1"/>
</dbReference>
<proteinExistence type="inferred from homology"/>
<dbReference type="InterPro" id="IPR050921">
    <property type="entry name" value="T4SS_GSP_E_ATPase"/>
</dbReference>
<dbReference type="SUPFAM" id="SSF52540">
    <property type="entry name" value="P-loop containing nucleoside triphosphate hydrolases"/>
    <property type="match status" value="1"/>
</dbReference>
<feature type="region of interest" description="Disordered" evidence="2">
    <location>
        <begin position="1"/>
        <end position="32"/>
    </location>
</feature>
<dbReference type="PANTHER" id="PTHR30486">
    <property type="entry name" value="TWITCHING MOTILITY PROTEIN PILT"/>
    <property type="match status" value="1"/>
</dbReference>
<dbReference type="GeneID" id="70685571"/>
<dbReference type="Gene3D" id="3.40.50.300">
    <property type="entry name" value="P-loop containing nucleotide triphosphate hydrolases"/>
    <property type="match status" value="1"/>
</dbReference>
<accession>A0A897MSE3</accession>
<reference evidence="4" key="1">
    <citation type="submission" date="2020-11" db="EMBL/GenBank/DDBJ databases">
        <title>Carbohydrate-dependent, anaerobic sulfur respiration: A novel catabolism in halophilic archaea.</title>
        <authorList>
            <person name="Sorokin D.Y."/>
            <person name="Messina E."/>
            <person name="Smedile F."/>
            <person name="La Cono V."/>
            <person name="Hallsworth J.E."/>
            <person name="Yakimov M.M."/>
        </authorList>
    </citation>
    <scope>NUCLEOTIDE SEQUENCE</scope>
    <source>
        <strain evidence="4">AArc-S</strain>
    </source>
</reference>
<comment type="similarity">
    <text evidence="1">Belongs to the GSP E family.</text>
</comment>
<protein>
    <submittedName>
        <fullName evidence="4">ATPase involved in archaellum/pili biosynthesis</fullName>
    </submittedName>
</protein>
<dbReference type="Gene3D" id="3.30.450.380">
    <property type="match status" value="2"/>
</dbReference>
<sequence>MYDGASLELTTDPARSTTRSDGTIPAPLSPDDPEAWYAPDVREQYEIHPGVVATIREHSNEFTYEIREPLLSETDRKQLETVRSHFEDANLARPLTREGTIERMDQGFDPKYRDVLQRLLDCSTPARRRLSYYVLCELRCLDDLTPLALDDRIEVADSSGEQLVVHTENYAPARTTFSPNPEYIDRFVSERLTTYHVEFSGFEIPVVIYRENLLGRDSFTTKYAVQEPDLLPNDEALVAECKERIWEANVDGFVEDRESFVRDRARRVLSRLLAARRTRAWPDAVRFRARSALAEYDLAVPPVDGRYSDDRLSDLIYYVLRDYVGEGKLTILIRDRNLEDIEANRVGERIKVVPRADVGHGDRIPTNLRFENETSFINVVTQLAAADGTELNASNPSAKVNLSPDGVDDDVTIRCAVALGVISEDGPHISVRKQAPEAMTPIDLIEQGSISTELVALLWMLYEQHSVVIFSGPTGVGKTTLMNAHMPFVDFRDRPISIDEGSREVRLPHETGVSLTTRDHENEYKQVTMADLMTECNYLNPDVEVIAEINTAASFETFAESLNTGHGIIGTTHAEDVQKLVNRVVEQGLPPYLLREIDLVIFPKHVDGHRYVGTVIEFLSPDEYKQVGGECGVIDKEGTEVHWNRIGGRNERGEFTFEYSHPKLETMNEEPPEEWSHRSAREQPILDDSRFDGDTFGGATSSETADTRECGLRIFHSIANRSDRPVAAVEAEFHRKHRYVRYLREDGVDDFTELFEFLADLHTNEAATVERASANAHGNTNG</sequence>
<dbReference type="EMBL" id="CP064786">
    <property type="protein sequence ID" value="QSG03392.1"/>
    <property type="molecule type" value="Genomic_DNA"/>
</dbReference>
<feature type="domain" description="Bacterial type II secretion system protein E" evidence="3">
    <location>
        <begin position="426"/>
        <end position="596"/>
    </location>
</feature>
<organism evidence="4 5">
    <name type="scientific">Natranaeroarchaeum sulfidigenes</name>
    <dbReference type="NCBI Taxonomy" id="2784880"/>
    <lineage>
        <taxon>Archaea</taxon>
        <taxon>Methanobacteriati</taxon>
        <taxon>Methanobacteriota</taxon>
        <taxon>Stenosarchaea group</taxon>
        <taxon>Halobacteria</taxon>
        <taxon>Halobacteriales</taxon>
        <taxon>Natronoarchaeaceae</taxon>
        <taxon>Natranaeroarchaeum</taxon>
    </lineage>
</organism>
<gene>
    <name evidence="4" type="primary">virB113</name>
    <name evidence="4" type="ORF">AArcS_2195</name>
</gene>
<evidence type="ECO:0000313" key="4">
    <source>
        <dbReference type="EMBL" id="QSG03392.1"/>
    </source>
</evidence>
<evidence type="ECO:0000259" key="3">
    <source>
        <dbReference type="Pfam" id="PF00437"/>
    </source>
</evidence>
<dbReference type="Proteomes" id="UP000663586">
    <property type="component" value="Chromosome"/>
</dbReference>
<name>A0A897MSE3_9EURY</name>
<dbReference type="PANTHER" id="PTHR30486:SF14">
    <property type="entry name" value="FLAGELLA ACCESSORY PROTEIN I"/>
    <property type="match status" value="1"/>
</dbReference>
<dbReference type="RefSeq" id="WP_238477444.1">
    <property type="nucleotide sequence ID" value="NZ_CP064786.1"/>
</dbReference>
<evidence type="ECO:0000256" key="1">
    <source>
        <dbReference type="ARBA" id="ARBA00006611"/>
    </source>
</evidence>
<evidence type="ECO:0000313" key="5">
    <source>
        <dbReference type="Proteomes" id="UP000663586"/>
    </source>
</evidence>
<evidence type="ECO:0000256" key="2">
    <source>
        <dbReference type="SAM" id="MobiDB-lite"/>
    </source>
</evidence>
<dbReference type="KEGG" id="hara:AArcS_2195"/>
<dbReference type="InterPro" id="IPR027417">
    <property type="entry name" value="P-loop_NTPase"/>
</dbReference>